<feature type="transmembrane region" description="Helical" evidence="1">
    <location>
        <begin position="333"/>
        <end position="351"/>
    </location>
</feature>
<accession>A0A3D9I031</accession>
<keyword evidence="3" id="KW-1185">Reference proteome</keyword>
<keyword evidence="1" id="KW-1133">Transmembrane helix</keyword>
<proteinExistence type="predicted"/>
<keyword evidence="1" id="KW-0812">Transmembrane</keyword>
<feature type="transmembrane region" description="Helical" evidence="1">
    <location>
        <begin position="290"/>
        <end position="313"/>
    </location>
</feature>
<feature type="transmembrane region" description="Helical" evidence="1">
    <location>
        <begin position="249"/>
        <end position="269"/>
    </location>
</feature>
<comment type="caution">
    <text evidence="2">The sequence shown here is derived from an EMBL/GenBank/DDBJ whole genome shotgun (WGS) entry which is preliminary data.</text>
</comment>
<evidence type="ECO:0000256" key="1">
    <source>
        <dbReference type="SAM" id="Phobius"/>
    </source>
</evidence>
<evidence type="ECO:0000313" key="3">
    <source>
        <dbReference type="Proteomes" id="UP000256869"/>
    </source>
</evidence>
<name>A0A3D9I031_9BACL</name>
<feature type="transmembrane region" description="Helical" evidence="1">
    <location>
        <begin position="156"/>
        <end position="176"/>
    </location>
</feature>
<feature type="transmembrane region" description="Helical" evidence="1">
    <location>
        <begin position="86"/>
        <end position="104"/>
    </location>
</feature>
<sequence length="363" mass="40016">MEVKTESSRKSYDNPLMNDILPPKRSSWLSRHHPSWALYAAAIWSLFYGVLGSYWVMGGTGFPFGENDPRGHMMGSFLANVRADTGGAAIIIAGLVGTVVAMAMKRQYKSRMIRSVLLAFAWSASAALIVLVPDIRIMQNFAYAFMLYFELFDWPVVNQLLCIAGGFLWGAVALIYQRRSREACMNCGRTEEGKGTSSITAAKWGKWVTYIAVVTALPYGLVRLIWAAGIPLGVSDPTGIETQTLTESLIVAVLGALPIGGAILTLGLIQRWGEVFPRWCLFLSGKRVPIWLAVVPATLTSAMTIFSGLKLWVDLFQGGSVNLENWGELGPGLFWLPWGISLGAATFAYYLRRRRSCRHCGRM</sequence>
<dbReference type="AlphaFoldDB" id="A0A3D9I031"/>
<dbReference type="Proteomes" id="UP000256869">
    <property type="component" value="Unassembled WGS sequence"/>
</dbReference>
<feature type="transmembrane region" description="Helical" evidence="1">
    <location>
        <begin position="116"/>
        <end position="136"/>
    </location>
</feature>
<organism evidence="2 3">
    <name type="scientific">Cohnella lupini</name>
    <dbReference type="NCBI Taxonomy" id="1294267"/>
    <lineage>
        <taxon>Bacteria</taxon>
        <taxon>Bacillati</taxon>
        <taxon>Bacillota</taxon>
        <taxon>Bacilli</taxon>
        <taxon>Bacillales</taxon>
        <taxon>Paenibacillaceae</taxon>
        <taxon>Cohnella</taxon>
    </lineage>
</organism>
<gene>
    <name evidence="2" type="ORF">DFP95_11963</name>
</gene>
<feature type="transmembrane region" description="Helical" evidence="1">
    <location>
        <begin position="207"/>
        <end position="229"/>
    </location>
</feature>
<keyword evidence="1" id="KW-0472">Membrane</keyword>
<dbReference type="EMBL" id="QRDY01000019">
    <property type="protein sequence ID" value="RED55128.1"/>
    <property type="molecule type" value="Genomic_DNA"/>
</dbReference>
<feature type="transmembrane region" description="Helical" evidence="1">
    <location>
        <begin position="36"/>
        <end position="57"/>
    </location>
</feature>
<reference evidence="2 3" key="1">
    <citation type="submission" date="2018-07" db="EMBL/GenBank/DDBJ databases">
        <title>Genomic Encyclopedia of Type Strains, Phase III (KMG-III): the genomes of soil and plant-associated and newly described type strains.</title>
        <authorList>
            <person name="Whitman W."/>
        </authorList>
    </citation>
    <scope>NUCLEOTIDE SEQUENCE [LARGE SCALE GENOMIC DNA]</scope>
    <source>
        <strain evidence="2 3">CECT 8236</strain>
    </source>
</reference>
<protein>
    <submittedName>
        <fullName evidence="2">Uncharacterized protein</fullName>
    </submittedName>
</protein>
<evidence type="ECO:0000313" key="2">
    <source>
        <dbReference type="EMBL" id="RED55128.1"/>
    </source>
</evidence>